<gene>
    <name evidence="7" type="ORF">GXN76_08395</name>
</gene>
<comment type="cofactor">
    <cofactor evidence="1">
        <name>pantetheine 4'-phosphate</name>
        <dbReference type="ChEBI" id="CHEBI:47942"/>
    </cofactor>
</comment>
<dbReference type="GO" id="GO:0005829">
    <property type="term" value="C:cytosol"/>
    <property type="evidence" value="ECO:0007669"/>
    <property type="project" value="TreeGrafter"/>
</dbReference>
<evidence type="ECO:0000256" key="2">
    <source>
        <dbReference type="ARBA" id="ARBA00006432"/>
    </source>
</evidence>
<dbReference type="Pfam" id="PF13193">
    <property type="entry name" value="AMP-binding_C"/>
    <property type="match status" value="2"/>
</dbReference>
<dbReference type="SMART" id="SM00823">
    <property type="entry name" value="PKS_PP"/>
    <property type="match status" value="2"/>
</dbReference>
<dbReference type="EMBL" id="CP048104">
    <property type="protein sequence ID" value="QKG84493.1"/>
    <property type="molecule type" value="Genomic_DNA"/>
</dbReference>
<dbReference type="Gene3D" id="3.30.559.10">
    <property type="entry name" value="Chloramphenicol acetyltransferase-like domain"/>
    <property type="match status" value="2"/>
</dbReference>
<dbReference type="FunFam" id="2.30.38.10:FF:000001">
    <property type="entry name" value="Non-ribosomal peptide synthetase PvdI"/>
    <property type="match status" value="1"/>
</dbReference>
<dbReference type="RefSeq" id="WP_173222235.1">
    <property type="nucleotide sequence ID" value="NZ_CP048104.1"/>
</dbReference>
<dbReference type="InterPro" id="IPR020806">
    <property type="entry name" value="PKS_PP-bd"/>
</dbReference>
<keyword evidence="5" id="KW-0045">Antibiotic biosynthesis</keyword>
<dbReference type="InterPro" id="IPR042099">
    <property type="entry name" value="ANL_N_sf"/>
</dbReference>
<sequence>MKAPHGVSEVPEDIYELPTSYAQERMWVLYQLNPETSAYNIPFALRLTDRLDPEILRRSLMELVQRHESLRTTFADRNGTPVQVVSPPYSVSLPIVDLESLPIEKREKEAMAIARDEASQPFDLANGPLWRARLIRLHDREHLLVFNVHHIVFDGWSMNILLKELVELYGAFYSGKESPLKELSLQYADYAEWQKEWLETKGLQQQLSYWEEKLGGELPKLNLPTDRSRPAQMSFRGGVESFTLSRSLTRQLQELSQQEGATLFMTLLAGFQTLLHRYTGQTDLLVGAPVANRPRRELEGIIGFFVNTIVLRTELNGNEGFRELMGRIRQVSLEAFSRQDVPFEKLVEHLQPERDLSHNPLFQVLFSFQQDGLAVGESESLPMEYVRVENDTAKFDLSLNMIQNGEVLIGEFEYSTDLFDPETIQRMTGHFVRLLKKAVENPDLPLSRLPMLSETERKWLLETCNDTEVDFGEDQEGCLHHLFEKQVFRTPEQTAAVFGDQIITYQELEERSNRLAHYLQRLGVGPDVPVGIHMDRSIDLVVALLGVLKAGGAYLPLDTEAPVNRIRKILKDAQAPLCLIQEHFRSKLGQDESLVCMDSDRKMIDACSADRPKTSVTGDHLVSIYYTSGSTGTPKGVASTHEGWVNRMLWMQKQHGLLPDDAVLQKTVLTFDDAAVEFFWPLMVGGKIVLMEPGLHRDPRAILNDAIRFQVAVLQFVPSMLAMVLDEITPADRAGLSRLKVVVSSGEALRSELVQKFLDRMPGYLTNTWGATEVSIDSTIHICSEKDFDQGDIVSIGRPISNNRVYVLDQHLQPVPIGIPGDLYLGGIGLARGYLNNPQKTQEAFLEDPFVPGGRLYKTGDRGYFDSDGNLHFLGREDNQVKLRGMRVELGEIESVLCQHEKVKDAVVRVGEDDGIKYLVSYVVPAGKPGPSLVEIRQFLGDHLPKHMVPAYTILLEQFPLTSSGKVDRLSLPMPDRESREEGRELVLPRNTREELIAGIWEQLLRVDRVGVQDNFFELGGHSLLGVQVMSRIQQAFGVKVPLKVLFDRPTVAELATEVEKGQRWEQSDSLQLTPVKRQGDLPVSFSQQRLWFLDQLEPKSSVYNMTDCLRLQGKLDIEAMKRSVHELLRRHDSLRTTFREKNGKPVQVIAQELNLDIPIIDLESLSPEKRWEEGMRHCDEEARFQFDLAQGPLIRVRFIRLSKEDYILILNIHHIVYDGWSVGVLRKELLSMYEAFAQGIKPELPERVFQYADYVNWQQRVFQEERSHSSLEYWKNKLEGDLPVLTLPMKQSPSQVQSFKGDLLTRTLPKELVSRLRQFSVKEGATLFMTLLSAFKTLLQRYSGQKDLLVGIPIANRDRKEWEDVIGLFLNTLVIRSDLSGKADFRQLLHQIRTGLLEAYTHQDVPFEKIVEEIQPERSIYRNPIFDILVNHVRFNQEQPDRQTSLLDVEPIGNQIPESKFFMTFYIEESEQEVRLRLVYRKELFDKELMATMLRQFQSLLEQISKDPSQPLDAYTLITEEDRFRLPNPKAKLEKIPLKQVTDLISEWARKQPEQTAISQGGEKWTYAMLMKKSREFAASLLQSGIVPGDAVAVLGRRSFDYVAAMIGVWLARGVLVTLDADLPSARLQLLLEESRTRYLLTIPGSENVSPILEWAQNKGVKVPDLDRDEAGLVWEESFDREKYATDEPAYIFFTSGTTGKPKGVTGTHEGLSHFLLWQRETFGIDSGDCSAQLTNSSFDVFLRDVFMPLISGARVCIPDHHRDWSAEEIIPWMEEEGVTFLHTVPSIAESWVHSPGAKEITTLCWVFFAGEPLSESLVRRWRNVFGRRVRLANLYGPTETTLAKCCYLVPENPPQGMMPVGKPLPQSQALVVNSQGQLCGVGELGEIVIRTPYQTLGYIQGDQGGFTENPFLSGEQIYRTGDQGRYQSDGTLEILGRIDDQIKIRGVRVNLNEVGAVLSRHSHVRSCTVMDWKGDSGTLLVAYVIPSQGEPVTESDLRAYMRNHLPEAMVPGVFLFLDQIPLTANGKVDRRRLPDPSAVWTDKTIVPPRTPLEKQIAKVWMEVLSISSVGVEDSFFELGGHSLLATQIVARLKSQYKIQLQLRHLFEFPTIAGLAEVVQQIRKSDQSGISRIKRLSRDEHRMDLS</sequence>
<dbReference type="GO" id="GO:0043041">
    <property type="term" value="P:amino acid activation for nonribosomal peptide biosynthetic process"/>
    <property type="evidence" value="ECO:0007669"/>
    <property type="project" value="TreeGrafter"/>
</dbReference>
<dbReference type="Pfam" id="PF00668">
    <property type="entry name" value="Condensation"/>
    <property type="match status" value="2"/>
</dbReference>
<dbReference type="FunFam" id="1.10.1200.10:FF:000005">
    <property type="entry name" value="Nonribosomal peptide synthetase 1"/>
    <property type="match status" value="2"/>
</dbReference>
<dbReference type="KEGG" id="kpul:GXN76_08395"/>
<dbReference type="PANTHER" id="PTHR45527">
    <property type="entry name" value="NONRIBOSOMAL PEPTIDE SYNTHETASE"/>
    <property type="match status" value="1"/>
</dbReference>
<dbReference type="InterPro" id="IPR020845">
    <property type="entry name" value="AMP-binding_CS"/>
</dbReference>
<dbReference type="FunFam" id="3.30.559.10:FF:000012">
    <property type="entry name" value="Non-ribosomal peptide synthetase"/>
    <property type="match status" value="2"/>
</dbReference>
<comment type="similarity">
    <text evidence="2">Belongs to the ATP-dependent AMP-binding enzyme family.</text>
</comment>
<dbReference type="InterPro" id="IPR045851">
    <property type="entry name" value="AMP-bd_C_sf"/>
</dbReference>
<dbReference type="Gene3D" id="3.40.50.12780">
    <property type="entry name" value="N-terminal domain of ligase-like"/>
    <property type="match status" value="2"/>
</dbReference>
<organism evidence="7 8">
    <name type="scientific">Kroppenstedtia pulmonis</name>
    <dbReference type="NCBI Taxonomy" id="1380685"/>
    <lineage>
        <taxon>Bacteria</taxon>
        <taxon>Bacillati</taxon>
        <taxon>Bacillota</taxon>
        <taxon>Bacilli</taxon>
        <taxon>Bacillales</taxon>
        <taxon>Thermoactinomycetaceae</taxon>
        <taxon>Kroppenstedtia</taxon>
    </lineage>
</organism>
<dbReference type="PROSITE" id="PS50075">
    <property type="entry name" value="CARRIER"/>
    <property type="match status" value="2"/>
</dbReference>
<evidence type="ECO:0000313" key="7">
    <source>
        <dbReference type="EMBL" id="QKG84493.1"/>
    </source>
</evidence>
<dbReference type="Gene3D" id="3.30.559.30">
    <property type="entry name" value="Nonribosomal peptide synthetase, condensation domain"/>
    <property type="match status" value="2"/>
</dbReference>
<keyword evidence="4" id="KW-0597">Phosphoprotein</keyword>
<dbReference type="InterPro" id="IPR023213">
    <property type="entry name" value="CAT-like_dom_sf"/>
</dbReference>
<protein>
    <submittedName>
        <fullName evidence="7">Amino acid adenylation domain-containing protein</fullName>
    </submittedName>
</protein>
<dbReference type="PROSITE" id="PS00455">
    <property type="entry name" value="AMP_BINDING"/>
    <property type="match status" value="2"/>
</dbReference>
<evidence type="ECO:0000256" key="5">
    <source>
        <dbReference type="ARBA" id="ARBA00023194"/>
    </source>
</evidence>
<keyword evidence="8" id="KW-1185">Reference proteome</keyword>
<dbReference type="GO" id="GO:0003824">
    <property type="term" value="F:catalytic activity"/>
    <property type="evidence" value="ECO:0007669"/>
    <property type="project" value="InterPro"/>
</dbReference>
<dbReference type="Proteomes" id="UP000503088">
    <property type="component" value="Chromosome"/>
</dbReference>
<evidence type="ECO:0000259" key="6">
    <source>
        <dbReference type="PROSITE" id="PS50075"/>
    </source>
</evidence>
<evidence type="ECO:0000256" key="3">
    <source>
        <dbReference type="ARBA" id="ARBA00022450"/>
    </source>
</evidence>
<dbReference type="GO" id="GO:0017000">
    <property type="term" value="P:antibiotic biosynthetic process"/>
    <property type="evidence" value="ECO:0007669"/>
    <property type="project" value="UniProtKB-KW"/>
</dbReference>
<feature type="domain" description="Carrier" evidence="6">
    <location>
        <begin position="988"/>
        <end position="1063"/>
    </location>
</feature>
<dbReference type="GO" id="GO:0031177">
    <property type="term" value="F:phosphopantetheine binding"/>
    <property type="evidence" value="ECO:0007669"/>
    <property type="project" value="InterPro"/>
</dbReference>
<feature type="domain" description="Carrier" evidence="6">
    <location>
        <begin position="2049"/>
        <end position="2124"/>
    </location>
</feature>
<dbReference type="InterPro" id="IPR025110">
    <property type="entry name" value="AMP-bd_C"/>
</dbReference>
<dbReference type="InterPro" id="IPR006162">
    <property type="entry name" value="Ppantetheine_attach_site"/>
</dbReference>
<dbReference type="SUPFAM" id="SSF47336">
    <property type="entry name" value="ACP-like"/>
    <property type="match status" value="2"/>
</dbReference>
<dbReference type="InterPro" id="IPR010071">
    <property type="entry name" value="AA_adenyl_dom"/>
</dbReference>
<dbReference type="PROSITE" id="PS00012">
    <property type="entry name" value="PHOSPHOPANTETHEINE"/>
    <property type="match status" value="1"/>
</dbReference>
<dbReference type="Gene3D" id="3.30.300.30">
    <property type="match status" value="2"/>
</dbReference>
<evidence type="ECO:0000256" key="4">
    <source>
        <dbReference type="ARBA" id="ARBA00022553"/>
    </source>
</evidence>
<dbReference type="NCBIfam" id="TIGR01733">
    <property type="entry name" value="AA-adenyl-dom"/>
    <property type="match status" value="2"/>
</dbReference>
<dbReference type="InterPro" id="IPR000873">
    <property type="entry name" value="AMP-dep_synth/lig_dom"/>
</dbReference>
<dbReference type="NCBIfam" id="NF003417">
    <property type="entry name" value="PRK04813.1"/>
    <property type="match status" value="2"/>
</dbReference>
<evidence type="ECO:0000313" key="8">
    <source>
        <dbReference type="Proteomes" id="UP000503088"/>
    </source>
</evidence>
<reference evidence="7 8" key="1">
    <citation type="submission" date="2020-01" db="EMBL/GenBank/DDBJ databases">
        <authorList>
            <person name="Gulvik C.A."/>
            <person name="Batra D.G."/>
        </authorList>
    </citation>
    <scope>NUCLEOTIDE SEQUENCE [LARGE SCALE GENOMIC DNA]</scope>
    <source>
        <strain evidence="7 8">W9323</strain>
    </source>
</reference>
<dbReference type="Pfam" id="PF00501">
    <property type="entry name" value="AMP-binding"/>
    <property type="match status" value="2"/>
</dbReference>
<dbReference type="PANTHER" id="PTHR45527:SF1">
    <property type="entry name" value="FATTY ACID SYNTHASE"/>
    <property type="match status" value="1"/>
</dbReference>
<dbReference type="FunFam" id="3.40.50.12780:FF:000012">
    <property type="entry name" value="Non-ribosomal peptide synthetase"/>
    <property type="match status" value="1"/>
</dbReference>
<accession>A0A7D4BW11</accession>
<dbReference type="InterPro" id="IPR009081">
    <property type="entry name" value="PP-bd_ACP"/>
</dbReference>
<dbReference type="GO" id="GO:0008610">
    <property type="term" value="P:lipid biosynthetic process"/>
    <property type="evidence" value="ECO:0007669"/>
    <property type="project" value="UniProtKB-ARBA"/>
</dbReference>
<name>A0A7D4BW11_9BACL</name>
<dbReference type="InterPro" id="IPR036736">
    <property type="entry name" value="ACP-like_sf"/>
</dbReference>
<dbReference type="GO" id="GO:0044550">
    <property type="term" value="P:secondary metabolite biosynthetic process"/>
    <property type="evidence" value="ECO:0007669"/>
    <property type="project" value="TreeGrafter"/>
</dbReference>
<dbReference type="CDD" id="cd05930">
    <property type="entry name" value="A_NRPS"/>
    <property type="match status" value="2"/>
</dbReference>
<dbReference type="InterPro" id="IPR001242">
    <property type="entry name" value="Condensation_dom"/>
</dbReference>
<dbReference type="Pfam" id="PF00550">
    <property type="entry name" value="PP-binding"/>
    <property type="match status" value="2"/>
</dbReference>
<dbReference type="Gene3D" id="1.10.1200.10">
    <property type="entry name" value="ACP-like"/>
    <property type="match status" value="2"/>
</dbReference>
<dbReference type="SUPFAM" id="SSF52777">
    <property type="entry name" value="CoA-dependent acyltransferases"/>
    <property type="match status" value="4"/>
</dbReference>
<dbReference type="FunFam" id="3.40.50.980:FF:000001">
    <property type="entry name" value="Non-ribosomal peptide synthetase"/>
    <property type="match status" value="1"/>
</dbReference>
<dbReference type="CDD" id="cd19531">
    <property type="entry name" value="LCL_NRPS-like"/>
    <property type="match status" value="2"/>
</dbReference>
<evidence type="ECO:0000256" key="1">
    <source>
        <dbReference type="ARBA" id="ARBA00001957"/>
    </source>
</evidence>
<dbReference type="SUPFAM" id="SSF56801">
    <property type="entry name" value="Acetyl-CoA synthetase-like"/>
    <property type="match status" value="2"/>
</dbReference>
<proteinExistence type="inferred from homology"/>
<keyword evidence="3" id="KW-0596">Phosphopantetheine</keyword>